<evidence type="ECO:0000256" key="5">
    <source>
        <dbReference type="ARBA" id="ARBA00022982"/>
    </source>
</evidence>
<dbReference type="FunFam" id="3.40.920.10:FF:000001">
    <property type="entry name" value="Pyruvate:ferredoxin (Flavodoxin) oxidoreductase"/>
    <property type="match status" value="1"/>
</dbReference>
<proteinExistence type="inferred from homology"/>
<feature type="binding site" evidence="13">
    <location>
        <position position="704"/>
    </location>
    <ligand>
        <name>[4Fe-4S] cluster</name>
        <dbReference type="ChEBI" id="CHEBI:49883"/>
        <label>2</label>
    </ligand>
</feature>
<feature type="binding site" evidence="11">
    <location>
        <position position="830"/>
    </location>
    <ligand>
        <name>thiamine diphosphate</name>
        <dbReference type="ChEBI" id="CHEBI:58937"/>
    </ligand>
</feature>
<dbReference type="Gene3D" id="3.40.50.920">
    <property type="match status" value="1"/>
</dbReference>
<feature type="binding site" evidence="13">
    <location>
        <position position="853"/>
    </location>
    <ligand>
        <name>[4Fe-4S] cluster</name>
        <dbReference type="ChEBI" id="CHEBI:49883"/>
        <label>3</label>
    </ligand>
</feature>
<dbReference type="PANTHER" id="PTHR32154:SF0">
    <property type="entry name" value="PYRUVATE-FLAVODOXIN OXIDOREDUCTASE-RELATED"/>
    <property type="match status" value="1"/>
</dbReference>
<dbReference type="PANTHER" id="PTHR32154">
    <property type="entry name" value="PYRUVATE-FLAVODOXIN OXIDOREDUCTASE-RELATED"/>
    <property type="match status" value="1"/>
</dbReference>
<comment type="function">
    <text evidence="10">Oxidoreductase required for the transfer of electrons from pyruvate to flavodoxin.</text>
</comment>
<keyword evidence="7 13" id="KW-0408">Iron</keyword>
<dbReference type="GO" id="GO:0044281">
    <property type="term" value="P:small molecule metabolic process"/>
    <property type="evidence" value="ECO:0007669"/>
    <property type="project" value="UniProtKB-ARBA"/>
</dbReference>
<dbReference type="FunFam" id="3.40.50.970:FF:000012">
    <property type="entry name" value="Pyruvate:ferredoxin (Flavodoxin) oxidoreductase"/>
    <property type="match status" value="1"/>
</dbReference>
<evidence type="ECO:0000256" key="3">
    <source>
        <dbReference type="ARBA" id="ARBA00022485"/>
    </source>
</evidence>
<keyword evidence="4 13" id="KW-0479">Metal-binding</keyword>
<organism evidence="16 17">
    <name type="scientific">Mangrovimicrobium sediminis</name>
    <dbReference type="NCBI Taxonomy" id="2562682"/>
    <lineage>
        <taxon>Bacteria</taxon>
        <taxon>Pseudomonadati</taxon>
        <taxon>Pseudomonadota</taxon>
        <taxon>Gammaproteobacteria</taxon>
        <taxon>Cellvibrionales</taxon>
        <taxon>Halieaceae</taxon>
        <taxon>Mangrovimicrobium</taxon>
    </lineage>
</organism>
<evidence type="ECO:0000256" key="6">
    <source>
        <dbReference type="ARBA" id="ARBA00023002"/>
    </source>
</evidence>
<dbReference type="AlphaFoldDB" id="A0A4Z0M747"/>
<dbReference type="SUPFAM" id="SSF54862">
    <property type="entry name" value="4Fe-4S ferredoxins"/>
    <property type="match status" value="1"/>
</dbReference>
<comment type="cofactor">
    <cofactor evidence="13">
        <name>[4Fe-4S] cluster</name>
        <dbReference type="ChEBI" id="CHEBI:49883"/>
    </cofactor>
    <text evidence="13">Binds 3 [4Fe-4S] clusters per subunit.</text>
</comment>
<feature type="binding site" evidence="11">
    <location>
        <position position="853"/>
    </location>
    <ligand>
        <name>thiamine diphosphate</name>
        <dbReference type="ChEBI" id="CHEBI:58937"/>
    </ligand>
</feature>
<feature type="binding site" evidence="11">
    <location>
        <position position="110"/>
    </location>
    <ligand>
        <name>pyruvate</name>
        <dbReference type="ChEBI" id="CHEBI:15361"/>
    </ligand>
</feature>
<evidence type="ECO:0000256" key="8">
    <source>
        <dbReference type="ARBA" id="ARBA00023014"/>
    </source>
</evidence>
<evidence type="ECO:0000256" key="14">
    <source>
        <dbReference type="SAM" id="MobiDB-lite"/>
    </source>
</evidence>
<dbReference type="SUPFAM" id="SSF52518">
    <property type="entry name" value="Thiamin diphosphate-binding fold (THDP-binding)"/>
    <property type="match status" value="2"/>
</dbReference>
<dbReference type="GO" id="GO:0016903">
    <property type="term" value="F:oxidoreductase activity, acting on the aldehyde or oxo group of donors"/>
    <property type="evidence" value="ECO:0007669"/>
    <property type="project" value="InterPro"/>
</dbReference>
<dbReference type="CDD" id="cd03377">
    <property type="entry name" value="TPP_PFOR_PNO"/>
    <property type="match status" value="1"/>
</dbReference>
<evidence type="ECO:0000256" key="1">
    <source>
        <dbReference type="ARBA" id="ARBA00009032"/>
    </source>
</evidence>
<protein>
    <recommendedName>
        <fullName evidence="10">Pyruvate-flavodoxin oxidoreductase</fullName>
        <ecNumber evidence="10">1.2.7.-</ecNumber>
    </recommendedName>
</protein>
<accession>A0A4Z0M747</accession>
<dbReference type="Pfam" id="PF10371">
    <property type="entry name" value="EKR"/>
    <property type="match status" value="1"/>
</dbReference>
<dbReference type="Proteomes" id="UP000298050">
    <property type="component" value="Unassembled WGS sequence"/>
</dbReference>
<dbReference type="InterPro" id="IPR002880">
    <property type="entry name" value="Pyrv_Fd/Flavodoxin_OxRdtase_N"/>
</dbReference>
<dbReference type="EMBL" id="SRLE01000004">
    <property type="protein sequence ID" value="TGD75351.1"/>
    <property type="molecule type" value="Genomic_DNA"/>
</dbReference>
<dbReference type="Gene3D" id="3.30.70.20">
    <property type="match status" value="1"/>
</dbReference>
<dbReference type="Pfam" id="PF12838">
    <property type="entry name" value="Fer4_7"/>
    <property type="match status" value="1"/>
</dbReference>
<reference evidence="16 17" key="1">
    <citation type="submission" date="2019-04" db="EMBL/GenBank/DDBJ databases">
        <title>Taxonomy of novel Haliea sp. from mangrove soil of West Coast of India.</title>
        <authorList>
            <person name="Verma A."/>
            <person name="Kumar P."/>
            <person name="Krishnamurthi S."/>
        </authorList>
    </citation>
    <scope>NUCLEOTIDE SEQUENCE [LARGE SCALE GENOMIC DNA]</scope>
    <source>
        <strain evidence="16 17">SAOS-164</strain>
    </source>
</reference>
<dbReference type="CDD" id="cd07034">
    <property type="entry name" value="TPP_PYR_PFOR_IOR-alpha_like"/>
    <property type="match status" value="1"/>
</dbReference>
<feature type="site" description="Important for catalytic activity" evidence="12">
    <location>
        <position position="60"/>
    </location>
</feature>
<feature type="site" description="Important for catalytic activity" evidence="12">
    <location>
        <position position="27"/>
    </location>
</feature>
<dbReference type="InterPro" id="IPR029061">
    <property type="entry name" value="THDP-binding"/>
</dbReference>
<dbReference type="OrthoDB" id="9794954at2"/>
<feature type="domain" description="4Fe-4S ferredoxin-type" evidence="15">
    <location>
        <begin position="742"/>
        <end position="772"/>
    </location>
</feature>
<dbReference type="GO" id="GO:0030976">
    <property type="term" value="F:thiamine pyrophosphate binding"/>
    <property type="evidence" value="ECO:0007669"/>
    <property type="project" value="InterPro"/>
</dbReference>
<dbReference type="PROSITE" id="PS00198">
    <property type="entry name" value="4FE4S_FER_1"/>
    <property type="match status" value="1"/>
</dbReference>
<evidence type="ECO:0000256" key="4">
    <source>
        <dbReference type="ARBA" id="ARBA00022723"/>
    </source>
</evidence>
<evidence type="ECO:0000256" key="2">
    <source>
        <dbReference type="ARBA" id="ARBA00022448"/>
    </source>
</evidence>
<dbReference type="Pfam" id="PF01558">
    <property type="entry name" value="POR"/>
    <property type="match status" value="1"/>
</dbReference>
<dbReference type="InterPro" id="IPR037112">
    <property type="entry name" value="Pyrv-flavodox_OxR_EKR_sf"/>
</dbReference>
<feature type="binding site" evidence="13">
    <location>
        <position position="761"/>
    </location>
    <ligand>
        <name>[4Fe-4S] cluster</name>
        <dbReference type="ChEBI" id="CHEBI:49883"/>
        <label>1</label>
    </ligand>
</feature>
<evidence type="ECO:0000256" key="12">
    <source>
        <dbReference type="PIRSR" id="PIRSR000159-2"/>
    </source>
</evidence>
<dbReference type="PROSITE" id="PS51379">
    <property type="entry name" value="4FE4S_FER_2"/>
    <property type="match status" value="2"/>
</dbReference>
<dbReference type="InterPro" id="IPR009014">
    <property type="entry name" value="Transketo_C/PFOR_II"/>
</dbReference>
<evidence type="ECO:0000313" key="16">
    <source>
        <dbReference type="EMBL" id="TGD75351.1"/>
    </source>
</evidence>
<comment type="caution">
    <text evidence="16">The sequence shown here is derived from an EMBL/GenBank/DDBJ whole genome shotgun (WGS) entry which is preliminary data.</text>
</comment>
<sequence length="1213" mass="131001">MVTIDGNQAAATIAHLASEVVAIYPITPASPMGELSDEWSANGRANLWGTVPRVVEMQSEAGAAGAIHGALQAGALVTTFTASQGLLLMLPNMYKIAGELSPTVFHIAARSLACQALSIFGDHSDVMAARPTGFAMLASNCPQEVMDLAAIAHAATLTSRVPFLHFFDGFRTSHEVAKLQAVPESVLRALFDPQAVDAHRARALSPAHPVLRGSSQNPDVYFQAREAVNPFYSELPGAVQALMDRFAELTGRQYHLFQYEGHPEAERVIVLMGSGAETVHETVEHLVAGGERVGVLKVRLYRPFDAAAMLQALPASVRALAVLDRTKEPGADGEPLYKDVLAAVAQAHCAGEERFAQMPRVIGGRYGLSSKEFTPGMVCAVFAELDAASPRNLFTIGIHDDVSHTSLAWDPGVRTDAHADTFQAVFYGLGSDGTVSANKNSIKIIGECTDLYAQGYFVYDSKKSGAVTVSHLRFGPQPIRSSYLVGEGDARFVACHQPRFLDKYDVLSFAAPGGVFLLNSPEAPDRVWQSLPAQVQQQIIDKDLTLYSIDAYGVAGASGMGKRINTVMQTCFFAISGILPRADAIDAIKRAVEKTYGRKGKRITELNYRAIDETLQCLHVIPRGAVGAEGPTPVAAEVTGSDFVRRVTAEIIAGRGDLIPVSAMPADGSFPLGTAAIEKRNLALEIPVWDTDLCTQCGKCPFVCPHSAIRSRVFPAAALEHAPADFKSAPVKAKGFPEGYHISYQVAPEDCTGCGLCVDICPIRDKSNVSHKALNMASQPPLLEAERGNWDFFLSLPAYDRRELKESTIAGAMLMDPLFEFSGACSGCGETSYLRLASQLFGDRMLVANATGCSSIYGGNLPTTPWTVNGEGRGPAWSNSLFEDNAEFGLGMRLAVDKQREMARELLQDLRDALDPALVDALLAADESDEAGIHAQRERVTQLDEQLRGIDSDSARRLLTLSENLSRKSVWIVGGDGWAYDIGYGGVDHVLASGEDVNILVLDTEVYSNTGGQTSKATPRGAVAKFSAGGKRTGKKDLALLAMEYEHVYVARVAYGGKDTQTLHALLEAEAHRGPSLILAYSPCIAHGVDLSGNHRQQDLAVNSGHWPLFRFNPAQIDSGKAPMKLDSKPPSVPYRDYVQSETRFSMLWHTHPEVAEQLVEEEQRFVNHRYHFYQQLAGLDWSDKELVAQVKAQRGTDAAAATPAAEKEKHDG</sequence>
<evidence type="ECO:0000259" key="15">
    <source>
        <dbReference type="PROSITE" id="PS51379"/>
    </source>
</evidence>
<dbReference type="SMART" id="SM00890">
    <property type="entry name" value="EKR"/>
    <property type="match status" value="1"/>
</dbReference>
<keyword evidence="5 10" id="KW-0249">Electron transport</keyword>
<evidence type="ECO:0000256" key="11">
    <source>
        <dbReference type="PIRSR" id="PIRSR000159-1"/>
    </source>
</evidence>
<dbReference type="InterPro" id="IPR002869">
    <property type="entry name" value="Pyrv_flavodox_OxRed_cen"/>
</dbReference>
<feature type="region of interest" description="Disordered" evidence="14">
    <location>
        <begin position="1193"/>
        <end position="1213"/>
    </location>
</feature>
<evidence type="ECO:0000256" key="7">
    <source>
        <dbReference type="ARBA" id="ARBA00023004"/>
    </source>
</evidence>
<feature type="binding site" evidence="13">
    <location>
        <position position="694"/>
    </location>
    <ligand>
        <name>[4Fe-4S] cluster</name>
        <dbReference type="ChEBI" id="CHEBI:49883"/>
        <label>1</label>
    </ligand>
</feature>
<evidence type="ECO:0000256" key="9">
    <source>
        <dbReference type="ARBA" id="ARBA00048963"/>
    </source>
</evidence>
<keyword evidence="16" id="KW-0670">Pyruvate</keyword>
<feature type="binding site" evidence="13">
    <location>
        <position position="828"/>
    </location>
    <ligand>
        <name>[4Fe-4S] cluster</name>
        <dbReference type="ChEBI" id="CHEBI:49883"/>
        <label>3</label>
    </ligand>
</feature>
<feature type="binding site" evidence="13">
    <location>
        <position position="700"/>
    </location>
    <ligand>
        <name>[4Fe-4S] cluster</name>
        <dbReference type="ChEBI" id="CHEBI:49883"/>
        <label>1</label>
    </ligand>
</feature>
<dbReference type="GO" id="GO:0022900">
    <property type="term" value="P:electron transport chain"/>
    <property type="evidence" value="ECO:0007669"/>
    <property type="project" value="InterPro"/>
</dbReference>
<feature type="binding site" evidence="13">
    <location>
        <position position="751"/>
    </location>
    <ligand>
        <name>[4Fe-4S] cluster</name>
        <dbReference type="ChEBI" id="CHEBI:49883"/>
        <label>2</label>
    </ligand>
</feature>
<feature type="binding site" evidence="13">
    <location>
        <position position="757"/>
    </location>
    <ligand>
        <name>[4Fe-4S] cluster</name>
        <dbReference type="ChEBI" id="CHEBI:49883"/>
        <label>2</label>
    </ligand>
</feature>
<evidence type="ECO:0000256" key="13">
    <source>
        <dbReference type="PIRSR" id="PIRSR000159-50"/>
    </source>
</evidence>
<dbReference type="GO" id="GO:0005506">
    <property type="term" value="F:iron ion binding"/>
    <property type="evidence" value="ECO:0007669"/>
    <property type="project" value="InterPro"/>
</dbReference>
<name>A0A4Z0M747_9GAMM</name>
<dbReference type="InterPro" id="IPR017896">
    <property type="entry name" value="4Fe4S_Fe-S-bd"/>
</dbReference>
<feature type="site" description="Important for catalytic activity" evidence="12">
    <location>
        <position position="1009"/>
    </location>
</feature>
<keyword evidence="6 10" id="KW-0560">Oxidoreductase</keyword>
<dbReference type="Pfam" id="PF01855">
    <property type="entry name" value="POR_N"/>
    <property type="match status" value="1"/>
</dbReference>
<keyword evidence="17" id="KW-1185">Reference proteome</keyword>
<feature type="binding site" evidence="11">
    <location>
        <begin position="975"/>
        <end position="978"/>
    </location>
    <ligand>
        <name>thiamine diphosphate</name>
        <dbReference type="ChEBI" id="CHEBI:58937"/>
    </ligand>
</feature>
<dbReference type="SUPFAM" id="SSF52922">
    <property type="entry name" value="TK C-terminal domain-like"/>
    <property type="match status" value="1"/>
</dbReference>
<dbReference type="InterPro" id="IPR050722">
    <property type="entry name" value="Pyruvate:ferred/Flavod_OxRd"/>
</dbReference>
<dbReference type="Pfam" id="PF17147">
    <property type="entry name" value="PFOR_II"/>
    <property type="match status" value="1"/>
</dbReference>
<dbReference type="NCBIfam" id="TIGR02176">
    <property type="entry name" value="pyruv_ox_red"/>
    <property type="match status" value="1"/>
</dbReference>
<feature type="binding site" evidence="13">
    <location>
        <position position="1084"/>
    </location>
    <ligand>
        <name>[4Fe-4S] cluster</name>
        <dbReference type="ChEBI" id="CHEBI:49883"/>
        <label>3</label>
    </ligand>
</feature>
<keyword evidence="3 13" id="KW-0004">4Fe-4S</keyword>
<dbReference type="InterPro" id="IPR011895">
    <property type="entry name" value="Pyrv_flavodox_OxRed"/>
</dbReference>
<dbReference type="InterPro" id="IPR011766">
    <property type="entry name" value="TPP_enzyme_TPP-bd"/>
</dbReference>
<keyword evidence="2 10" id="KW-0813">Transport</keyword>
<feature type="site" description="Important for catalytic activity" evidence="12">
    <location>
        <position position="110"/>
    </location>
</feature>
<dbReference type="EC" id="1.2.7.-" evidence="10"/>
<feature type="binding site" evidence="13">
    <location>
        <position position="825"/>
    </location>
    <ligand>
        <name>[4Fe-4S] cluster</name>
        <dbReference type="ChEBI" id="CHEBI:49883"/>
        <label>3</label>
    </ligand>
</feature>
<dbReference type="InterPro" id="IPR033412">
    <property type="entry name" value="PFOR_II"/>
</dbReference>
<dbReference type="InterPro" id="IPR019752">
    <property type="entry name" value="Pyrv/ketoisovalerate_OxRed_cat"/>
</dbReference>
<feature type="binding site" evidence="13">
    <location>
        <position position="697"/>
    </location>
    <ligand>
        <name>[4Fe-4S] cluster</name>
        <dbReference type="ChEBI" id="CHEBI:49883"/>
        <label>1</label>
    </ligand>
</feature>
<dbReference type="Gene3D" id="3.40.50.970">
    <property type="match status" value="2"/>
</dbReference>
<dbReference type="Gene3D" id="3.40.920.10">
    <property type="entry name" value="Pyruvate-ferredoxin oxidoreductase, PFOR, domain III"/>
    <property type="match status" value="1"/>
</dbReference>
<feature type="domain" description="4Fe-4S ferredoxin-type" evidence="15">
    <location>
        <begin position="685"/>
        <end position="714"/>
    </location>
</feature>
<dbReference type="GO" id="GO:0051539">
    <property type="term" value="F:4 iron, 4 sulfur cluster binding"/>
    <property type="evidence" value="ECO:0007669"/>
    <property type="project" value="UniProtKB-KW"/>
</dbReference>
<dbReference type="PIRSF" id="PIRSF000159">
    <property type="entry name" value="NifJ"/>
    <property type="match status" value="1"/>
</dbReference>
<keyword evidence="8 13" id="KW-0411">Iron-sulfur</keyword>
<dbReference type="Gene3D" id="4.10.780.10">
    <property type="entry name" value="Pyruvate-flavodoxin oxidoreductase, EKR domain"/>
    <property type="match status" value="1"/>
</dbReference>
<comment type="catalytic activity">
    <reaction evidence="9 10">
        <text>oxidized [flavodoxin] + pyruvate + CoA + 2 H(+) = reduced [flavodoxin] + acetyl-CoA + CO2</text>
        <dbReference type="Rhea" id="RHEA:44140"/>
        <dbReference type="Rhea" id="RHEA-COMP:10622"/>
        <dbReference type="Rhea" id="RHEA-COMP:10623"/>
        <dbReference type="ChEBI" id="CHEBI:15361"/>
        <dbReference type="ChEBI" id="CHEBI:15378"/>
        <dbReference type="ChEBI" id="CHEBI:16526"/>
        <dbReference type="ChEBI" id="CHEBI:57287"/>
        <dbReference type="ChEBI" id="CHEBI:57288"/>
        <dbReference type="ChEBI" id="CHEBI:57618"/>
        <dbReference type="ChEBI" id="CHEBI:58210"/>
    </reaction>
</comment>
<feature type="binding site" evidence="11">
    <location>
        <position position="27"/>
    </location>
    <ligand>
        <name>pyruvate</name>
        <dbReference type="ChEBI" id="CHEBI:15361"/>
    </ligand>
</feature>
<dbReference type="FunFam" id="3.40.50.920:FF:000007">
    <property type="entry name" value="Pyruvate:ferredoxin (Flavodoxin) oxidoreductase"/>
    <property type="match status" value="1"/>
</dbReference>
<feature type="binding site" evidence="11">
    <location>
        <position position="60"/>
    </location>
    <ligand>
        <name>thiamine diphosphate</name>
        <dbReference type="ChEBI" id="CHEBI:58937"/>
    </ligand>
</feature>
<evidence type="ECO:0000313" key="17">
    <source>
        <dbReference type="Proteomes" id="UP000298050"/>
    </source>
</evidence>
<comment type="similarity">
    <text evidence="1 10">Belongs to the pyruvate:ferredoxin/flavodoxin oxidoreductase family.</text>
</comment>
<dbReference type="Pfam" id="PF02775">
    <property type="entry name" value="TPP_enzyme_C"/>
    <property type="match status" value="1"/>
</dbReference>
<feature type="binding site" evidence="11">
    <location>
        <begin position="1004"/>
        <end position="1009"/>
    </location>
    <ligand>
        <name>thiamine diphosphate</name>
        <dbReference type="ChEBI" id="CHEBI:58937"/>
    </ligand>
</feature>
<dbReference type="GO" id="GO:0006979">
    <property type="term" value="P:response to oxidative stress"/>
    <property type="evidence" value="ECO:0007669"/>
    <property type="project" value="TreeGrafter"/>
</dbReference>
<feature type="binding site" evidence="13">
    <location>
        <position position="754"/>
    </location>
    <ligand>
        <name>[4Fe-4S] cluster</name>
        <dbReference type="ChEBI" id="CHEBI:49883"/>
        <label>2</label>
    </ligand>
</feature>
<dbReference type="InterPro" id="IPR017900">
    <property type="entry name" value="4Fe4S_Fe_S_CS"/>
</dbReference>
<dbReference type="InterPro" id="IPR019456">
    <property type="entry name" value="Pyrv-flavodox_OxRtase_EKR"/>
</dbReference>
<evidence type="ECO:0000256" key="10">
    <source>
        <dbReference type="PIRNR" id="PIRNR000159"/>
    </source>
</evidence>
<dbReference type="SUPFAM" id="SSF53323">
    <property type="entry name" value="Pyruvate-ferredoxin oxidoreductase, PFOR, domain III"/>
    <property type="match status" value="1"/>
</dbReference>
<gene>
    <name evidence="16" type="primary">nifJ</name>
    <name evidence="16" type="ORF">E4634_04020</name>
</gene>